<reference evidence="1 2" key="1">
    <citation type="journal article" date="2023" name="Genes (Basel)">
        <title>Chromosome-Level Genome Assembly and Circadian Gene Repertoire of the Patagonia Blennie Eleginops maclovinus-The Closest Ancestral Proxy of Antarctic Cryonotothenioids.</title>
        <authorList>
            <person name="Cheng C.C."/>
            <person name="Rivera-Colon A.G."/>
            <person name="Minhas B.F."/>
            <person name="Wilson L."/>
            <person name="Rayamajhi N."/>
            <person name="Vargas-Chacoff L."/>
            <person name="Catchen J.M."/>
        </authorList>
    </citation>
    <scope>NUCLEOTIDE SEQUENCE [LARGE SCALE GENOMIC DNA]</scope>
    <source>
        <strain evidence="1">JMC-PN-2008</strain>
    </source>
</reference>
<evidence type="ECO:0000313" key="2">
    <source>
        <dbReference type="Proteomes" id="UP001346869"/>
    </source>
</evidence>
<comment type="caution">
    <text evidence="1">The sequence shown here is derived from an EMBL/GenBank/DDBJ whole genome shotgun (WGS) entry which is preliminary data.</text>
</comment>
<dbReference type="EMBL" id="JAUZQC010000018">
    <property type="protein sequence ID" value="KAK5855485.1"/>
    <property type="molecule type" value="Genomic_DNA"/>
</dbReference>
<evidence type="ECO:0000313" key="1">
    <source>
        <dbReference type="EMBL" id="KAK5855485.1"/>
    </source>
</evidence>
<organism evidence="1 2">
    <name type="scientific">Eleginops maclovinus</name>
    <name type="common">Patagonian blennie</name>
    <name type="synonym">Eleginus maclovinus</name>
    <dbReference type="NCBI Taxonomy" id="56733"/>
    <lineage>
        <taxon>Eukaryota</taxon>
        <taxon>Metazoa</taxon>
        <taxon>Chordata</taxon>
        <taxon>Craniata</taxon>
        <taxon>Vertebrata</taxon>
        <taxon>Euteleostomi</taxon>
        <taxon>Actinopterygii</taxon>
        <taxon>Neopterygii</taxon>
        <taxon>Teleostei</taxon>
        <taxon>Neoteleostei</taxon>
        <taxon>Acanthomorphata</taxon>
        <taxon>Eupercaria</taxon>
        <taxon>Perciformes</taxon>
        <taxon>Notothenioidei</taxon>
        <taxon>Eleginopidae</taxon>
        <taxon>Eleginops</taxon>
    </lineage>
</organism>
<keyword evidence="2" id="KW-1185">Reference proteome</keyword>
<reference evidence="1 2" key="2">
    <citation type="journal article" date="2023" name="Mol. Biol. Evol.">
        <title>Genomics of Secondarily Temperate Adaptation in the Only Non-Antarctic Icefish.</title>
        <authorList>
            <person name="Rivera-Colon A.G."/>
            <person name="Rayamajhi N."/>
            <person name="Minhas B.F."/>
            <person name="Madrigal G."/>
            <person name="Bilyk K.T."/>
            <person name="Yoon V."/>
            <person name="Hune M."/>
            <person name="Gregory S."/>
            <person name="Cheng C.H.C."/>
            <person name="Catchen J.M."/>
        </authorList>
    </citation>
    <scope>NUCLEOTIDE SEQUENCE [LARGE SCALE GENOMIC DNA]</scope>
    <source>
        <strain evidence="1">JMC-PN-2008</strain>
    </source>
</reference>
<gene>
    <name evidence="1" type="ORF">PBY51_005583</name>
</gene>
<dbReference type="AlphaFoldDB" id="A0AAN7X4P8"/>
<name>A0AAN7X4P8_ELEMC</name>
<sequence>MHPEVVNQWLELHRAAVLQNPGVCGLAPFKACIGTNRPCQPSSLPPHINNLLFELPNPPKNLKGSTVCWPAPKTNSPRSE</sequence>
<accession>A0AAN7X4P8</accession>
<dbReference type="Proteomes" id="UP001346869">
    <property type="component" value="Unassembled WGS sequence"/>
</dbReference>
<proteinExistence type="predicted"/>
<protein>
    <submittedName>
        <fullName evidence="1">Uncharacterized protein</fullName>
    </submittedName>
</protein>